<sequence length="616" mass="71906">MFIWITEKFYGIMPERINFFLIAIFHDVIHEAKKKSEIPEKMTSDDATILGIIWTYLATSIKLERFLPQIRMVDDQMLGLINEFCQINKTFLLEHDALKNKLKRKYNYNSFCEQWPSKREELAQFNNKSALDIELFHQIGKLFVDAKSKQMLTLKKIGSFLTLLDRICSDVYSDSCNFYANNEERHHHIVNLWKEQLCDSGHKFKHDVPSIRRTFSNLIKGAKENEEVPFARTSTSGTSQLIKPFSKDDEKDIGKYHLAQINPAGKYKVIVWHKIIDEKNGQIYDKIFVPSSKSSATKKVLKYDQNNFNDYAQYFEHFHNVETDEMGQFLIEKNGRVDEKTLANGCYNFTITPMKGTHLMQMSKYEQAFEWQKIYAQNIQKPFYGAMPERINFFLIAIFNDVIHEAKKKSEISEKMTSDDATILGIIWTYLAAAIESERLLPRIRMVDDQMVELINDFCKINKIFLLEHDDLKNKLKRKYNYNSFCEQWPSKLEELAQFNNKSALDIELFHQIGTLFVDAKSKQILTSTKIRGGILTLLDRICSDVCSDSCNFYANNEERHHHIVNLWKEQLCDSGHKFKHDVPSIRRTFSNLIKGAKDKKNEVAAFARTSSNPLN</sequence>
<keyword evidence="1" id="KW-1185">Reference proteome</keyword>
<evidence type="ECO:0000313" key="2">
    <source>
        <dbReference type="WBParaSite" id="Gr19_v10_g3696.t1"/>
    </source>
</evidence>
<proteinExistence type="predicted"/>
<dbReference type="AlphaFoldDB" id="A0A914HT09"/>
<organism evidence="1 2">
    <name type="scientific">Globodera rostochiensis</name>
    <name type="common">Golden nematode worm</name>
    <name type="synonym">Heterodera rostochiensis</name>
    <dbReference type="NCBI Taxonomy" id="31243"/>
    <lineage>
        <taxon>Eukaryota</taxon>
        <taxon>Metazoa</taxon>
        <taxon>Ecdysozoa</taxon>
        <taxon>Nematoda</taxon>
        <taxon>Chromadorea</taxon>
        <taxon>Rhabditida</taxon>
        <taxon>Tylenchina</taxon>
        <taxon>Tylenchomorpha</taxon>
        <taxon>Tylenchoidea</taxon>
        <taxon>Heteroderidae</taxon>
        <taxon>Heteroderinae</taxon>
        <taxon>Globodera</taxon>
    </lineage>
</organism>
<reference evidence="2" key="1">
    <citation type="submission" date="2022-11" db="UniProtKB">
        <authorList>
            <consortium name="WormBaseParasite"/>
        </authorList>
    </citation>
    <scope>IDENTIFICATION</scope>
</reference>
<name>A0A914HT09_GLORO</name>
<protein>
    <submittedName>
        <fullName evidence="2">Uncharacterized protein</fullName>
    </submittedName>
</protein>
<dbReference type="WBParaSite" id="Gr19_v10_g3696.t1">
    <property type="protein sequence ID" value="Gr19_v10_g3696.t1"/>
    <property type="gene ID" value="Gr19_v10_g3696"/>
</dbReference>
<dbReference type="Proteomes" id="UP000887572">
    <property type="component" value="Unplaced"/>
</dbReference>
<accession>A0A914HT09</accession>
<evidence type="ECO:0000313" key="1">
    <source>
        <dbReference type="Proteomes" id="UP000887572"/>
    </source>
</evidence>